<evidence type="ECO:0000259" key="2">
    <source>
        <dbReference type="SMART" id="SM00829"/>
    </source>
</evidence>
<accession>A0ABW1QTZ5</accession>
<evidence type="ECO:0000313" key="3">
    <source>
        <dbReference type="EMBL" id="MFC6152312.1"/>
    </source>
</evidence>
<dbReference type="Gene3D" id="3.90.180.10">
    <property type="entry name" value="Medium-chain alcohol dehydrogenases, catalytic domain"/>
    <property type="match status" value="1"/>
</dbReference>
<dbReference type="SMART" id="SM00829">
    <property type="entry name" value="PKS_ER"/>
    <property type="match status" value="1"/>
</dbReference>
<dbReference type="SUPFAM" id="SSF50129">
    <property type="entry name" value="GroES-like"/>
    <property type="match status" value="1"/>
</dbReference>
<sequence length="346" mass="35283">MSDASQVLSTADNAGEVTAVVLAAIPVGVPTAEDFRVTTLPAAELGEGQVRVETLDLSLDPYVRSTLGGRHLGDRMTDVGDVIPGKSVARVVESRSADRAVGDLVLADTGWTSSAVLAAATTTPVRVPAGVAPSAALGALGMPGLTAYAAHVRHIAPQPGETVLVASATGGVGAVAGALVKAAGARAVAIVGSAEKARVAVEELGYDAAVLRGDDLADQLQATCPDKVNAYLHMGDQATMDVVMEHLAIGARVSLIGVLDQSNGAAPTRVRAGAIMAARATLHGMVVYDHFDLVGEQVDVVGRLLTEGVMPLFEDRYVGLDQAPLAFSKMMGGLNVGKVVVQVRSA</sequence>
<dbReference type="Pfam" id="PF00107">
    <property type="entry name" value="ADH_zinc_N"/>
    <property type="match status" value="1"/>
</dbReference>
<dbReference type="EMBL" id="JBHSQI010000001">
    <property type="protein sequence ID" value="MFC6152312.1"/>
    <property type="molecule type" value="Genomic_DNA"/>
</dbReference>
<dbReference type="RefSeq" id="WP_164878776.1">
    <property type="nucleotide sequence ID" value="NZ_CP034929.1"/>
</dbReference>
<dbReference type="PANTHER" id="PTHR43205">
    <property type="entry name" value="PROSTAGLANDIN REDUCTASE"/>
    <property type="match status" value="1"/>
</dbReference>
<comment type="caution">
    <text evidence="3">The sequence shown here is derived from an EMBL/GenBank/DDBJ whole genome shotgun (WGS) entry which is preliminary data.</text>
</comment>
<dbReference type="CDD" id="cd05288">
    <property type="entry name" value="PGDH"/>
    <property type="match status" value="1"/>
</dbReference>
<dbReference type="SUPFAM" id="SSF51735">
    <property type="entry name" value="NAD(P)-binding Rossmann-fold domains"/>
    <property type="match status" value="1"/>
</dbReference>
<dbReference type="PANTHER" id="PTHR43205:SF7">
    <property type="entry name" value="PROSTAGLANDIN REDUCTASE 1"/>
    <property type="match status" value="1"/>
</dbReference>
<evidence type="ECO:0000313" key="4">
    <source>
        <dbReference type="Proteomes" id="UP001596098"/>
    </source>
</evidence>
<gene>
    <name evidence="3" type="ORF">ACFPWU_01365</name>
</gene>
<dbReference type="InterPro" id="IPR020843">
    <property type="entry name" value="ER"/>
</dbReference>
<dbReference type="InterPro" id="IPR013149">
    <property type="entry name" value="ADH-like_C"/>
</dbReference>
<dbReference type="Pfam" id="PF16884">
    <property type="entry name" value="ADH_N_2"/>
    <property type="match status" value="1"/>
</dbReference>
<keyword evidence="1" id="KW-0560">Oxidoreductase</keyword>
<dbReference type="InterPro" id="IPR041694">
    <property type="entry name" value="ADH_N_2"/>
</dbReference>
<feature type="domain" description="Enoyl reductase (ER)" evidence="2">
    <location>
        <begin position="28"/>
        <end position="341"/>
    </location>
</feature>
<protein>
    <submittedName>
        <fullName evidence="3">MDR family NADP-dependent oxidoreductase</fullName>
    </submittedName>
</protein>
<evidence type="ECO:0000256" key="1">
    <source>
        <dbReference type="ARBA" id="ARBA00023002"/>
    </source>
</evidence>
<dbReference type="Gene3D" id="3.40.50.720">
    <property type="entry name" value="NAD(P)-binding Rossmann-like Domain"/>
    <property type="match status" value="1"/>
</dbReference>
<dbReference type="InterPro" id="IPR045010">
    <property type="entry name" value="MDR_fam"/>
</dbReference>
<dbReference type="InterPro" id="IPR011032">
    <property type="entry name" value="GroES-like_sf"/>
</dbReference>
<dbReference type="InterPro" id="IPR036291">
    <property type="entry name" value="NAD(P)-bd_dom_sf"/>
</dbReference>
<reference evidence="4" key="1">
    <citation type="journal article" date="2019" name="Int. J. Syst. Evol. Microbiol.">
        <title>The Global Catalogue of Microorganisms (GCM) 10K type strain sequencing project: providing services to taxonomists for standard genome sequencing and annotation.</title>
        <authorList>
            <consortium name="The Broad Institute Genomics Platform"/>
            <consortium name="The Broad Institute Genome Sequencing Center for Infectious Disease"/>
            <person name="Wu L."/>
            <person name="Ma J."/>
        </authorList>
    </citation>
    <scope>NUCLEOTIDE SEQUENCE [LARGE SCALE GENOMIC DNA]</scope>
    <source>
        <strain evidence="4">DFY28</strain>
    </source>
</reference>
<dbReference type="Proteomes" id="UP001596098">
    <property type="component" value="Unassembled WGS sequence"/>
</dbReference>
<proteinExistence type="predicted"/>
<keyword evidence="4" id="KW-1185">Reference proteome</keyword>
<organism evidence="3 4">
    <name type="scientific">Nocardioides yefusunii</name>
    <dbReference type="NCBI Taxonomy" id="2500546"/>
    <lineage>
        <taxon>Bacteria</taxon>
        <taxon>Bacillati</taxon>
        <taxon>Actinomycetota</taxon>
        <taxon>Actinomycetes</taxon>
        <taxon>Propionibacteriales</taxon>
        <taxon>Nocardioidaceae</taxon>
        <taxon>Nocardioides</taxon>
    </lineage>
</organism>
<name>A0ABW1QTZ5_9ACTN</name>